<dbReference type="PROSITE" id="PS50082">
    <property type="entry name" value="WD_REPEATS_2"/>
    <property type="match status" value="1"/>
</dbReference>
<evidence type="ECO:0000313" key="11">
    <source>
        <dbReference type="Proteomes" id="UP000244803"/>
    </source>
</evidence>
<dbReference type="SMART" id="SM00320">
    <property type="entry name" value="WD40"/>
    <property type="match status" value="3"/>
</dbReference>
<dbReference type="InterPro" id="IPR053826">
    <property type="entry name" value="WDR75"/>
</dbReference>
<dbReference type="SUPFAM" id="SSF50978">
    <property type="entry name" value="WD40 repeat-like"/>
    <property type="match status" value="2"/>
</dbReference>
<feature type="compositionally biased region" description="Low complexity" evidence="9">
    <location>
        <begin position="231"/>
        <end position="251"/>
    </location>
</feature>
<keyword evidence="5" id="KW-0677">Repeat</keyword>
<dbReference type="EMBL" id="CP056065">
    <property type="protein sequence ID" value="UKJ87841.2"/>
    <property type="molecule type" value="Genomic_DNA"/>
</dbReference>
<keyword evidence="4 8" id="KW-0853">WD repeat</keyword>
<feature type="region of interest" description="Disordered" evidence="9">
    <location>
        <begin position="227"/>
        <end position="275"/>
    </location>
</feature>
<evidence type="ECO:0000256" key="5">
    <source>
        <dbReference type="ARBA" id="ARBA00022737"/>
    </source>
</evidence>
<dbReference type="GO" id="GO:0006364">
    <property type="term" value="P:rRNA processing"/>
    <property type="evidence" value="ECO:0007669"/>
    <property type="project" value="UniProtKB-KW"/>
</dbReference>
<evidence type="ECO:0000256" key="9">
    <source>
        <dbReference type="SAM" id="MobiDB-lite"/>
    </source>
</evidence>
<dbReference type="PANTHER" id="PTHR44215">
    <property type="entry name" value="WD REPEAT-CONTAINING PROTEIN 75"/>
    <property type="match status" value="1"/>
</dbReference>
<dbReference type="AlphaFoldDB" id="A0A976QQC7"/>
<reference evidence="10" key="1">
    <citation type="submission" date="2022-07" db="EMBL/GenBank/DDBJ databases">
        <title>Evaluation of T. orientalis genome assembly methods using nanopore sequencing and analysis of variation between genomes.</title>
        <authorList>
            <person name="Yam J."/>
            <person name="Micallef M.L."/>
            <person name="Liu M."/>
            <person name="Djordjevic S.P."/>
            <person name="Bogema D.R."/>
            <person name="Jenkins C."/>
        </authorList>
    </citation>
    <scope>NUCLEOTIDE SEQUENCE</scope>
    <source>
        <strain evidence="10">Fish Creek</strain>
    </source>
</reference>
<dbReference type="Pfam" id="PF00400">
    <property type="entry name" value="WD40"/>
    <property type="match status" value="1"/>
</dbReference>
<dbReference type="GO" id="GO:0032040">
    <property type="term" value="C:small-subunit processome"/>
    <property type="evidence" value="ECO:0007669"/>
    <property type="project" value="InterPro"/>
</dbReference>
<dbReference type="InterPro" id="IPR001680">
    <property type="entry name" value="WD40_rpt"/>
</dbReference>
<feature type="repeat" description="WD" evidence="8">
    <location>
        <begin position="427"/>
        <end position="461"/>
    </location>
</feature>
<evidence type="ECO:0000256" key="1">
    <source>
        <dbReference type="ARBA" id="ARBA00004604"/>
    </source>
</evidence>
<sequence length="997" mass="113901">MKSRHRNIATSENIDIVNDSASSSDSSKTDVSNTYESGSCASDSSSEFTDYSLYPPRVSGGCIISERPIFLRNSVLCVINNRKCTLYSSQDARRLCDTRNSPEMIIGSRSFIYENEYEILLCASSDGSVLLYNVPNYTYKFNFHEEDPERRELDLIVELKIDCKNLLSIEVNKESGEIICVILTHRLKTEVVKFELNYEKILFANGYEKGSGSEDDIIYINTLDAKDSESSDSNVTTVDDSNNNSNKVNKSSNRKGKGKKNDLSNEEEKSKDTNRNDNEVINAYKRIAVLESNLEVFEVDRSFSRVALGVNKSCLVIDLKAEQSYYFENDNVITCIAFDNRGSMALGDASGQIVIISVLDRTCFANIKYISTVSYALLGCKMNCDTSIMSLSSHLNLIKKNSKAKKEVNRVVEQGEYILGKVETKRLHWHSHGVNCIIYNEKNANMLLSGGEEGVVVLWDLVNHSKKFVTRLGAPIFHMALAEDQTIVASLQKNAIILIDPTALSIRARVSSLIVNLPQSDRGDQERRVVEYYPTNWINEAAEKKSTELVNESRMGRRCTGSNSIVIANTNKLQVYDYVRDCEMKLIDIANVNYVSRQDEETGQHYHISNSEEYTLHTSINNPHIKRVTSLKQLYDKNKFLSTSLDGKLNVYSLTQISDGRATSVLDGKTGGSPLRSQPREVWITEHVVDYKELPIHSMSVNENNMILLRHDCALSLWKYYESYESRLMNMKAMALNVAQDVFYVEFVDDVSILMCTRKRIEIYNLKNGLKSQLLETGDNDEVNSALLKYNLIIVNTRRRFENVSYMDYVEIYDVNKRMKVYSKVIKGLNSKFDIQLLPYPLQTMKTRTLRVGKESIGKPMFKSNQVYYHLLIINGITHDIEVMPIIKENENYRVDCSYYEEINVEEKGRVRGCKRLRRGESQVNQLGQFIQNMLTRCRESGSKSAKRRYNLCNKYYKLNSYKCKRIDVEKISELYNNPQALPRPNVLLDHIINNLL</sequence>
<organism evidence="10 11">
    <name type="scientific">Theileria orientalis</name>
    <dbReference type="NCBI Taxonomy" id="68886"/>
    <lineage>
        <taxon>Eukaryota</taxon>
        <taxon>Sar</taxon>
        <taxon>Alveolata</taxon>
        <taxon>Apicomplexa</taxon>
        <taxon>Aconoidasida</taxon>
        <taxon>Piroplasmida</taxon>
        <taxon>Theileriidae</taxon>
        <taxon>Theileria</taxon>
    </lineage>
</organism>
<evidence type="ECO:0000256" key="2">
    <source>
        <dbReference type="ARBA" id="ARBA00022517"/>
    </source>
</evidence>
<dbReference type="InterPro" id="IPR015943">
    <property type="entry name" value="WD40/YVTN_repeat-like_dom_sf"/>
</dbReference>
<keyword evidence="6" id="KW-0804">Transcription</keyword>
<dbReference type="PROSITE" id="PS50294">
    <property type="entry name" value="WD_REPEATS_REGION"/>
    <property type="match status" value="1"/>
</dbReference>
<feature type="region of interest" description="Disordered" evidence="9">
    <location>
        <begin position="1"/>
        <end position="30"/>
    </location>
</feature>
<evidence type="ECO:0000313" key="10">
    <source>
        <dbReference type="EMBL" id="UKJ87841.2"/>
    </source>
</evidence>
<evidence type="ECO:0000256" key="3">
    <source>
        <dbReference type="ARBA" id="ARBA00022552"/>
    </source>
</evidence>
<dbReference type="GO" id="GO:2000234">
    <property type="term" value="P:positive regulation of rRNA processing"/>
    <property type="evidence" value="ECO:0007669"/>
    <property type="project" value="TreeGrafter"/>
</dbReference>
<keyword evidence="2" id="KW-0690">Ribosome biogenesis</keyword>
<comment type="subcellular location">
    <subcellularLocation>
        <location evidence="1">Nucleus</location>
        <location evidence="1">Nucleolus</location>
    </subcellularLocation>
</comment>
<proteinExistence type="predicted"/>
<dbReference type="PANTHER" id="PTHR44215:SF1">
    <property type="entry name" value="WD REPEAT-CONTAINING PROTEIN 75"/>
    <property type="match status" value="1"/>
</dbReference>
<dbReference type="GO" id="GO:0003723">
    <property type="term" value="F:RNA binding"/>
    <property type="evidence" value="ECO:0007669"/>
    <property type="project" value="InterPro"/>
</dbReference>
<feature type="compositionally biased region" description="Basic and acidic residues" evidence="9">
    <location>
        <begin position="259"/>
        <end position="275"/>
    </location>
</feature>
<dbReference type="GO" id="GO:0045943">
    <property type="term" value="P:positive regulation of transcription by RNA polymerase I"/>
    <property type="evidence" value="ECO:0007669"/>
    <property type="project" value="InterPro"/>
</dbReference>
<protein>
    <submittedName>
        <fullName evidence="10">Uncharacterized protein</fullName>
    </submittedName>
</protein>
<accession>A0A976QQC7</accession>
<evidence type="ECO:0000256" key="6">
    <source>
        <dbReference type="ARBA" id="ARBA00023163"/>
    </source>
</evidence>
<feature type="compositionally biased region" description="Low complexity" evidence="9">
    <location>
        <begin position="14"/>
        <end position="30"/>
    </location>
</feature>
<keyword evidence="7" id="KW-0539">Nucleus</keyword>
<dbReference type="Gene3D" id="2.130.10.10">
    <property type="entry name" value="YVTN repeat-like/Quinoprotein amine dehydrogenase"/>
    <property type="match status" value="1"/>
</dbReference>
<evidence type="ECO:0000256" key="7">
    <source>
        <dbReference type="ARBA" id="ARBA00023242"/>
    </source>
</evidence>
<keyword evidence="3" id="KW-0698">rRNA processing</keyword>
<name>A0A976QQC7_THEOR</name>
<gene>
    <name evidence="10" type="ORF">MACJ_000281</name>
</gene>
<dbReference type="OrthoDB" id="361829at2759"/>
<dbReference type="InterPro" id="IPR036322">
    <property type="entry name" value="WD40_repeat_dom_sf"/>
</dbReference>
<evidence type="ECO:0000256" key="8">
    <source>
        <dbReference type="PROSITE-ProRule" id="PRU00221"/>
    </source>
</evidence>
<dbReference type="Proteomes" id="UP000244803">
    <property type="component" value="Chromosome 1"/>
</dbReference>
<evidence type="ECO:0000256" key="4">
    <source>
        <dbReference type="ARBA" id="ARBA00022574"/>
    </source>
</evidence>